<dbReference type="EMBL" id="BDDD01000046">
    <property type="protein sequence ID" value="GAV57907.1"/>
    <property type="molecule type" value="Genomic_DNA"/>
</dbReference>
<evidence type="ECO:0000313" key="3">
    <source>
        <dbReference type="Proteomes" id="UP000187406"/>
    </source>
</evidence>
<reference evidence="3" key="1">
    <citation type="submission" date="2016-04" db="EMBL/GenBank/DDBJ databases">
        <title>Cephalotus genome sequencing.</title>
        <authorList>
            <person name="Fukushima K."/>
            <person name="Hasebe M."/>
            <person name="Fang X."/>
        </authorList>
    </citation>
    <scope>NUCLEOTIDE SEQUENCE [LARGE SCALE GENOMIC DNA]</scope>
    <source>
        <strain evidence="3">cv. St1</strain>
    </source>
</reference>
<sequence>LKLTDEEREGIVVKENMIQKIKQEGFYCLIGYPMTKKSFNKEVFKKTLRMLWKPVHGFKINDLDENLFSFVFREGDDRDRVLDGNPWLFDKHVVIVNKVEHEISPSDINLYEGAWTMVLDLPF</sequence>
<evidence type="ECO:0000259" key="1">
    <source>
        <dbReference type="Pfam" id="PF14111"/>
    </source>
</evidence>
<proteinExistence type="predicted"/>
<evidence type="ECO:0000313" key="2">
    <source>
        <dbReference type="EMBL" id="GAV57907.1"/>
    </source>
</evidence>
<dbReference type="Proteomes" id="UP000187406">
    <property type="component" value="Unassembled WGS sequence"/>
</dbReference>
<dbReference type="InParanoid" id="A0A1Q3AQ80"/>
<name>A0A1Q3AQ80_CEPFO</name>
<dbReference type="AlphaFoldDB" id="A0A1Q3AQ80"/>
<organism evidence="2 3">
    <name type="scientific">Cephalotus follicularis</name>
    <name type="common">Albany pitcher plant</name>
    <dbReference type="NCBI Taxonomy" id="3775"/>
    <lineage>
        <taxon>Eukaryota</taxon>
        <taxon>Viridiplantae</taxon>
        <taxon>Streptophyta</taxon>
        <taxon>Embryophyta</taxon>
        <taxon>Tracheophyta</taxon>
        <taxon>Spermatophyta</taxon>
        <taxon>Magnoliopsida</taxon>
        <taxon>eudicotyledons</taxon>
        <taxon>Gunneridae</taxon>
        <taxon>Pentapetalae</taxon>
        <taxon>rosids</taxon>
        <taxon>fabids</taxon>
        <taxon>Oxalidales</taxon>
        <taxon>Cephalotaceae</taxon>
        <taxon>Cephalotus</taxon>
    </lineage>
</organism>
<dbReference type="Pfam" id="PF14111">
    <property type="entry name" value="DUF4283"/>
    <property type="match status" value="1"/>
</dbReference>
<comment type="caution">
    <text evidence="2">The sequence shown here is derived from an EMBL/GenBank/DDBJ whole genome shotgun (WGS) entry which is preliminary data.</text>
</comment>
<keyword evidence="3" id="KW-1185">Reference proteome</keyword>
<feature type="non-terminal residue" evidence="2">
    <location>
        <position position="123"/>
    </location>
</feature>
<protein>
    <submittedName>
        <fullName evidence="2">DUF4283 domain-containing protein</fullName>
    </submittedName>
</protein>
<gene>
    <name evidence="2" type="ORF">CFOL_v3_01443</name>
</gene>
<feature type="non-terminal residue" evidence="2">
    <location>
        <position position="1"/>
    </location>
</feature>
<dbReference type="OrthoDB" id="1748110at2759"/>
<dbReference type="InterPro" id="IPR025558">
    <property type="entry name" value="DUF4283"/>
</dbReference>
<feature type="domain" description="DUF4283" evidence="1">
    <location>
        <begin position="27"/>
        <end position="105"/>
    </location>
</feature>
<accession>A0A1Q3AQ80</accession>